<proteinExistence type="predicted"/>
<gene>
    <name evidence="3" type="ORF">M501DRAFT_1003030</name>
</gene>
<feature type="compositionally biased region" description="Pro residues" evidence="2">
    <location>
        <begin position="192"/>
        <end position="201"/>
    </location>
</feature>
<feature type="compositionally biased region" description="Low complexity" evidence="2">
    <location>
        <begin position="181"/>
        <end position="191"/>
    </location>
</feature>
<feature type="compositionally biased region" description="Acidic residues" evidence="2">
    <location>
        <begin position="395"/>
        <end position="405"/>
    </location>
</feature>
<feature type="compositionally biased region" description="Acidic residues" evidence="2">
    <location>
        <begin position="306"/>
        <end position="317"/>
    </location>
</feature>
<keyword evidence="4" id="KW-1185">Reference proteome</keyword>
<comment type="caution">
    <text evidence="3">The sequence shown here is derived from an EMBL/GenBank/DDBJ whole genome shotgun (WGS) entry which is preliminary data.</text>
</comment>
<accession>A0A9P4VRP0</accession>
<organism evidence="3 4">
    <name type="scientific">Patellaria atrata CBS 101060</name>
    <dbReference type="NCBI Taxonomy" id="1346257"/>
    <lineage>
        <taxon>Eukaryota</taxon>
        <taxon>Fungi</taxon>
        <taxon>Dikarya</taxon>
        <taxon>Ascomycota</taxon>
        <taxon>Pezizomycotina</taxon>
        <taxon>Dothideomycetes</taxon>
        <taxon>Dothideomycetes incertae sedis</taxon>
        <taxon>Patellariales</taxon>
        <taxon>Patellariaceae</taxon>
        <taxon>Patellaria</taxon>
    </lineage>
</organism>
<feature type="region of interest" description="Disordered" evidence="2">
    <location>
        <begin position="294"/>
        <end position="322"/>
    </location>
</feature>
<sequence length="525" mass="58630">MPGNSSTTPITIADRIAYIKETETTSFRASTTQSLTALATNTQAVLESLEDVPTINSLLDALAPLTQRITSLETPSSYVTSQAVQTLTTISSGVNALLEREDERKGKQERNEQEALRKRIQVLEKENRHLARESKDLRSDLTGLRSDSQSLRGDKAELKRMVASLQVRLINMTSASLSFSPSASRAQQSPSPLSPASPPLPLSSSPVQQTKDLQDRLKLHEFKTRELHSELKAEREHSAALKKEVVFLRKQRDEAQAGFWELRRRTGSIPRRKVDTAQLMKRAVIMRSYHAAESASEEQKDKVEEFDADEWEREDGEQDKKVMKVSVVLPSIPFDDGLLEYDEPPADNPTNNRALLEVQQAFAASAPLSEELSITENDSSYERDTESDERHNDDKEESTDNENESASDKNDTTDAKSERTYNEEEGTGTPNSSDSTHEASTEDEKVSRNGILGVPLVHPQIRSAKESEQETLQTVAEEPTNVSAVKPTGEKVRWIEMPDLEEYAKSLEEQASEEAEKEDAEDDSD</sequence>
<dbReference type="Proteomes" id="UP000799429">
    <property type="component" value="Unassembled WGS sequence"/>
</dbReference>
<evidence type="ECO:0000256" key="2">
    <source>
        <dbReference type="SAM" id="MobiDB-lite"/>
    </source>
</evidence>
<feature type="region of interest" description="Disordered" evidence="2">
    <location>
        <begin position="181"/>
        <end position="211"/>
    </location>
</feature>
<feature type="compositionally biased region" description="Acidic residues" evidence="2">
    <location>
        <begin position="510"/>
        <end position="525"/>
    </location>
</feature>
<feature type="compositionally biased region" description="Basic and acidic residues" evidence="2">
    <location>
        <begin position="406"/>
        <end position="422"/>
    </location>
</feature>
<keyword evidence="1" id="KW-0175">Coiled coil</keyword>
<dbReference type="AlphaFoldDB" id="A0A9P4VRP0"/>
<feature type="region of interest" description="Disordered" evidence="2">
    <location>
        <begin position="335"/>
        <end position="490"/>
    </location>
</feature>
<dbReference type="EMBL" id="MU006094">
    <property type="protein sequence ID" value="KAF2839595.1"/>
    <property type="molecule type" value="Genomic_DNA"/>
</dbReference>
<reference evidence="3" key="1">
    <citation type="journal article" date="2020" name="Stud. Mycol.">
        <title>101 Dothideomycetes genomes: a test case for predicting lifestyles and emergence of pathogens.</title>
        <authorList>
            <person name="Haridas S."/>
            <person name="Albert R."/>
            <person name="Binder M."/>
            <person name="Bloem J."/>
            <person name="Labutti K."/>
            <person name="Salamov A."/>
            <person name="Andreopoulos B."/>
            <person name="Baker S."/>
            <person name="Barry K."/>
            <person name="Bills G."/>
            <person name="Bluhm B."/>
            <person name="Cannon C."/>
            <person name="Castanera R."/>
            <person name="Culley D."/>
            <person name="Daum C."/>
            <person name="Ezra D."/>
            <person name="Gonzalez J."/>
            <person name="Henrissat B."/>
            <person name="Kuo A."/>
            <person name="Liang C."/>
            <person name="Lipzen A."/>
            <person name="Lutzoni F."/>
            <person name="Magnuson J."/>
            <person name="Mondo S."/>
            <person name="Nolan M."/>
            <person name="Ohm R."/>
            <person name="Pangilinan J."/>
            <person name="Park H.-J."/>
            <person name="Ramirez L."/>
            <person name="Alfaro M."/>
            <person name="Sun H."/>
            <person name="Tritt A."/>
            <person name="Yoshinaga Y."/>
            <person name="Zwiers L.-H."/>
            <person name="Turgeon B."/>
            <person name="Goodwin S."/>
            <person name="Spatafora J."/>
            <person name="Crous P."/>
            <person name="Grigoriev I."/>
        </authorList>
    </citation>
    <scope>NUCLEOTIDE SEQUENCE</scope>
    <source>
        <strain evidence="3">CBS 101060</strain>
    </source>
</reference>
<feature type="compositionally biased region" description="Basic and acidic residues" evidence="2">
    <location>
        <begin position="435"/>
        <end position="447"/>
    </location>
</feature>
<evidence type="ECO:0000313" key="4">
    <source>
        <dbReference type="Proteomes" id="UP000799429"/>
    </source>
</evidence>
<evidence type="ECO:0000256" key="1">
    <source>
        <dbReference type="SAM" id="Coils"/>
    </source>
</evidence>
<name>A0A9P4VRP0_9PEZI</name>
<feature type="coiled-coil region" evidence="1">
    <location>
        <begin position="98"/>
        <end position="140"/>
    </location>
</feature>
<protein>
    <submittedName>
        <fullName evidence="3">Uncharacterized protein</fullName>
    </submittedName>
</protein>
<evidence type="ECO:0000313" key="3">
    <source>
        <dbReference type="EMBL" id="KAF2839595.1"/>
    </source>
</evidence>
<feature type="compositionally biased region" description="Basic and acidic residues" evidence="2">
    <location>
        <begin position="380"/>
        <end position="394"/>
    </location>
</feature>
<feature type="region of interest" description="Disordered" evidence="2">
    <location>
        <begin position="506"/>
        <end position="525"/>
    </location>
</feature>